<evidence type="ECO:0000313" key="4">
    <source>
        <dbReference type="Proteomes" id="UP001285636"/>
    </source>
</evidence>
<protein>
    <submittedName>
        <fullName evidence="3">DNA phosphorothioation-dependent restriction protein DptF</fullName>
    </submittedName>
</protein>
<accession>A0AAJ2NKL6</accession>
<dbReference type="AlphaFoldDB" id="A0AAJ2NKL6"/>
<sequence length="762" mass="88815">MSNSNYLLSFLEDLNKTIADTAKKMEEILFNDPQGALFRGRLLAEEIVKDVFIKEEYDQYQFPSNFEKINHLSKEGILTREVQQALDTIRITGNKAVHNAKYEDLTEALRVYKKTYLLARWYAEVYSTSNILIPDYVDPRPKVEFSKDDINNMVQEALKNHKSEPNDLETTNGDNFSSEEQSAEESHIMNTTIEPGKSYLLRELKRLQDSAQEAVENANSFSKFKDYMHVKRKIQLDFESVLERAQTSAGPQLILLCGSVGDGKSHLLAYIKEKKPQLLEGFQILNDATESFSPNMNAMETLSELLDGFSDDKISYSNDKVVLAINLGVLHNFISEDHNGKTFNNLRAFVEKSELFTQNITTKYSKDHYHIVGFSDYHAYELTEHGPISDFFGSIIKKVFSEDENNPFYAAYKEDKKNDLNLIIHENYKFMMNPEVQETVIQLVIQSIVKNKLVISARAFYNFIADIIIPDQYSETMDRELEDFDKINNIVPSLLFDRKERSFILKTMVELDPINIRNKEIDQIIIDINTVTEWGDLLNKNTKSDDMVIHWLLPLSRIPEHTPFMIEIFTKTLIRLTYLVNQKFAKNATSESYKRYMKHLYFFNKGVKQQIKPFYDEVKSSIFKWKGSPKRHYIYMNKPTEKFRIAQYLELKPSINHINTNPEETLKSFKQSLSIAFHGGNINDYTMVDIDYVLYDLLTQVQEGYCPNKKDEEDAIKFVEFIDKLMRYGKRKEELLIHIPSEQKIYKLGLNDFEDGLKFEKE</sequence>
<proteinExistence type="predicted"/>
<name>A0AAJ2NKL6_ALKPS</name>
<dbReference type="EMBL" id="JAWJAY010000001">
    <property type="protein sequence ID" value="MDV2884692.1"/>
    <property type="molecule type" value="Genomic_DNA"/>
</dbReference>
<gene>
    <name evidence="3" type="primary">dptF</name>
    <name evidence="3" type="ORF">RYX45_05845</name>
</gene>
<dbReference type="InterPro" id="IPR025285">
    <property type="entry name" value="DUF4145"/>
</dbReference>
<feature type="compositionally biased region" description="Polar residues" evidence="1">
    <location>
        <begin position="168"/>
        <end position="180"/>
    </location>
</feature>
<dbReference type="Pfam" id="PF13643">
    <property type="entry name" value="DUF4145"/>
    <property type="match status" value="1"/>
</dbReference>
<evidence type="ECO:0000313" key="3">
    <source>
        <dbReference type="EMBL" id="MDV2884692.1"/>
    </source>
</evidence>
<comment type="caution">
    <text evidence="3">The sequence shown here is derived from an EMBL/GenBank/DDBJ whole genome shotgun (WGS) entry which is preliminary data.</text>
</comment>
<dbReference type="Proteomes" id="UP001285636">
    <property type="component" value="Unassembled WGS sequence"/>
</dbReference>
<feature type="region of interest" description="Disordered" evidence="1">
    <location>
        <begin position="160"/>
        <end position="186"/>
    </location>
</feature>
<organism evidence="3 4">
    <name type="scientific">Alkalihalophilus pseudofirmus</name>
    <name type="common">Bacillus pseudofirmus</name>
    <dbReference type="NCBI Taxonomy" id="79885"/>
    <lineage>
        <taxon>Bacteria</taxon>
        <taxon>Bacillati</taxon>
        <taxon>Bacillota</taxon>
        <taxon>Bacilli</taxon>
        <taxon>Bacillales</taxon>
        <taxon>Bacillaceae</taxon>
        <taxon>Alkalihalophilus</taxon>
    </lineage>
</organism>
<dbReference type="InterPro" id="IPR017647">
    <property type="entry name" value="Dnd_assoc_3"/>
</dbReference>
<reference evidence="3" key="1">
    <citation type="submission" date="2023-10" db="EMBL/GenBank/DDBJ databases">
        <title>Screening of Alkalihalophilus pseudofirmusBZ-TG-HK211 and Its Alleviation of Salt Stress on Rapeseed Growth.</title>
        <authorList>
            <person name="Zhao B."/>
            <person name="Guo T."/>
        </authorList>
    </citation>
    <scope>NUCLEOTIDE SEQUENCE</scope>
    <source>
        <strain evidence="3">BZ-TG-HK211</strain>
    </source>
</reference>
<dbReference type="NCBIfam" id="TIGR03238">
    <property type="entry name" value="dnd_assoc_3"/>
    <property type="match status" value="1"/>
</dbReference>
<evidence type="ECO:0000259" key="2">
    <source>
        <dbReference type="Pfam" id="PF13643"/>
    </source>
</evidence>
<dbReference type="RefSeq" id="WP_323466149.1">
    <property type="nucleotide sequence ID" value="NZ_CP144224.1"/>
</dbReference>
<feature type="domain" description="DUF4145" evidence="2">
    <location>
        <begin position="25"/>
        <end position="104"/>
    </location>
</feature>
<evidence type="ECO:0000256" key="1">
    <source>
        <dbReference type="SAM" id="MobiDB-lite"/>
    </source>
</evidence>